<dbReference type="InterPro" id="IPR013083">
    <property type="entry name" value="Znf_RING/FYVE/PHD"/>
</dbReference>
<keyword evidence="1" id="KW-0863">Zinc-finger</keyword>
<feature type="compositionally biased region" description="Low complexity" evidence="2">
    <location>
        <begin position="7"/>
        <end position="18"/>
    </location>
</feature>
<keyword evidence="1" id="KW-0479">Metal-binding</keyword>
<dbReference type="GO" id="GO:0061630">
    <property type="term" value="F:ubiquitin protein ligase activity"/>
    <property type="evidence" value="ECO:0007669"/>
    <property type="project" value="TreeGrafter"/>
</dbReference>
<feature type="region of interest" description="Disordered" evidence="2">
    <location>
        <begin position="1"/>
        <end position="29"/>
    </location>
</feature>
<organism evidence="4 5">
    <name type="scientific">Rhodocollybia butyracea</name>
    <dbReference type="NCBI Taxonomy" id="206335"/>
    <lineage>
        <taxon>Eukaryota</taxon>
        <taxon>Fungi</taxon>
        <taxon>Dikarya</taxon>
        <taxon>Basidiomycota</taxon>
        <taxon>Agaricomycotina</taxon>
        <taxon>Agaricomycetes</taxon>
        <taxon>Agaricomycetidae</taxon>
        <taxon>Agaricales</taxon>
        <taxon>Marasmiineae</taxon>
        <taxon>Omphalotaceae</taxon>
        <taxon>Rhodocollybia</taxon>
    </lineage>
</organism>
<dbReference type="OrthoDB" id="6105938at2759"/>
<feature type="region of interest" description="Disordered" evidence="2">
    <location>
        <begin position="48"/>
        <end position="67"/>
    </location>
</feature>
<evidence type="ECO:0000313" key="5">
    <source>
        <dbReference type="Proteomes" id="UP000772434"/>
    </source>
</evidence>
<dbReference type="Pfam" id="PF13923">
    <property type="entry name" value="zf-C3HC4_2"/>
    <property type="match status" value="1"/>
</dbReference>
<feature type="domain" description="RING-type" evidence="3">
    <location>
        <begin position="151"/>
        <end position="205"/>
    </location>
</feature>
<evidence type="ECO:0000256" key="1">
    <source>
        <dbReference type="PROSITE-ProRule" id="PRU00175"/>
    </source>
</evidence>
<evidence type="ECO:0000256" key="2">
    <source>
        <dbReference type="SAM" id="MobiDB-lite"/>
    </source>
</evidence>
<keyword evidence="5" id="KW-1185">Reference proteome</keyword>
<dbReference type="PANTHER" id="PTHR15898">
    <property type="entry name" value="BIFUNCTIONAL APOPTOSIS REGULATOR"/>
    <property type="match status" value="1"/>
</dbReference>
<feature type="region of interest" description="Disordered" evidence="2">
    <location>
        <begin position="432"/>
        <end position="490"/>
    </location>
</feature>
<dbReference type="Proteomes" id="UP000772434">
    <property type="component" value="Unassembled WGS sequence"/>
</dbReference>
<feature type="compositionally biased region" description="Acidic residues" evidence="2">
    <location>
        <begin position="434"/>
        <end position="454"/>
    </location>
</feature>
<protein>
    <recommendedName>
        <fullName evidence="3">RING-type domain-containing protein</fullName>
    </recommendedName>
</protein>
<dbReference type="SUPFAM" id="SSF57850">
    <property type="entry name" value="RING/U-box"/>
    <property type="match status" value="1"/>
</dbReference>
<name>A0A9P5UGK8_9AGAR</name>
<dbReference type="Gene3D" id="3.30.40.10">
    <property type="entry name" value="Zinc/RING finger domain, C3HC4 (zinc finger)"/>
    <property type="match status" value="1"/>
</dbReference>
<proteinExistence type="predicted"/>
<keyword evidence="1" id="KW-0862">Zinc</keyword>
<dbReference type="EMBL" id="JADNRY010000001">
    <property type="protein sequence ID" value="KAF9078527.1"/>
    <property type="molecule type" value="Genomic_DNA"/>
</dbReference>
<dbReference type="InterPro" id="IPR001841">
    <property type="entry name" value="Znf_RING"/>
</dbReference>
<dbReference type="SMART" id="SM00184">
    <property type="entry name" value="RING"/>
    <property type="match status" value="1"/>
</dbReference>
<sequence length="490" mass="54481">MSTRQATPGPSGTSGISTSRKRTSSEVLSEADVSVFKKLKAEPLVVTQNDKKKRKKKKKKTIPITGPRLNLKPTIVPRITPPAKSFDRNERIAVIPSLDTPNTIQAAPVPNPDDVIEKLNAEIASKSTASPYFLIDKHENAMSQIQQNITCQICLDLLYKPFAIAPCGHIACYSCLMSWFSRSTDEQAADQLPVYYRKKTCPHCRATVREPPVEVWAIKNIVNSLIGTGLLDGISAPIDKPTETEPPKDELWKNVFRPLPSLADREEVGIFDEEDGGVYRCIDCTHEIANGECTHCHRVYAGHDLFELDYDSEDDLGQVMNVFLPPVFGEVFDDEEDYFEEEEYHHGWWAGNGIDVFSGSEDEDGSGSLDGFIDDGDVHHLEVEDHLDLDSDGVDASTLSQGPTQIIEVFDDDEDETVLPSRSTRARRAINVISDDDDDSDGSGGQAEEDEDGNDFAANDINEIYFEDDDDPGPAEFTYSDDYLEDDDLY</sequence>
<comment type="caution">
    <text evidence="4">The sequence shown here is derived from an EMBL/GenBank/DDBJ whole genome shotgun (WGS) entry which is preliminary data.</text>
</comment>
<evidence type="ECO:0000259" key="3">
    <source>
        <dbReference type="PROSITE" id="PS50089"/>
    </source>
</evidence>
<gene>
    <name evidence="4" type="ORF">BDP27DRAFT_1356380</name>
</gene>
<dbReference type="PROSITE" id="PS50089">
    <property type="entry name" value="ZF_RING_2"/>
    <property type="match status" value="1"/>
</dbReference>
<dbReference type="AlphaFoldDB" id="A0A9P5UGK8"/>
<dbReference type="GO" id="GO:0043161">
    <property type="term" value="P:proteasome-mediated ubiquitin-dependent protein catabolic process"/>
    <property type="evidence" value="ECO:0007669"/>
    <property type="project" value="TreeGrafter"/>
</dbReference>
<evidence type="ECO:0000313" key="4">
    <source>
        <dbReference type="EMBL" id="KAF9078527.1"/>
    </source>
</evidence>
<dbReference type="GO" id="GO:0005634">
    <property type="term" value="C:nucleus"/>
    <property type="evidence" value="ECO:0007669"/>
    <property type="project" value="TreeGrafter"/>
</dbReference>
<reference evidence="4" key="1">
    <citation type="submission" date="2020-11" db="EMBL/GenBank/DDBJ databases">
        <authorList>
            <consortium name="DOE Joint Genome Institute"/>
            <person name="Ahrendt S."/>
            <person name="Riley R."/>
            <person name="Andreopoulos W."/>
            <person name="Labutti K."/>
            <person name="Pangilinan J."/>
            <person name="Ruiz-Duenas F.J."/>
            <person name="Barrasa J.M."/>
            <person name="Sanchez-Garcia M."/>
            <person name="Camarero S."/>
            <person name="Miyauchi S."/>
            <person name="Serrano A."/>
            <person name="Linde D."/>
            <person name="Babiker R."/>
            <person name="Drula E."/>
            <person name="Ayuso-Fernandez I."/>
            <person name="Pacheco R."/>
            <person name="Padilla G."/>
            <person name="Ferreira P."/>
            <person name="Barriuso J."/>
            <person name="Kellner H."/>
            <person name="Castanera R."/>
            <person name="Alfaro M."/>
            <person name="Ramirez L."/>
            <person name="Pisabarro A.G."/>
            <person name="Kuo A."/>
            <person name="Tritt A."/>
            <person name="Lipzen A."/>
            <person name="He G."/>
            <person name="Yan M."/>
            <person name="Ng V."/>
            <person name="Cullen D."/>
            <person name="Martin F."/>
            <person name="Rosso M.-N."/>
            <person name="Henrissat B."/>
            <person name="Hibbett D."/>
            <person name="Martinez A.T."/>
            <person name="Grigoriev I.V."/>
        </authorList>
    </citation>
    <scope>NUCLEOTIDE SEQUENCE</scope>
    <source>
        <strain evidence="4">AH 40177</strain>
    </source>
</reference>
<accession>A0A9P5UGK8</accession>
<dbReference type="GO" id="GO:0008270">
    <property type="term" value="F:zinc ion binding"/>
    <property type="evidence" value="ECO:0007669"/>
    <property type="project" value="UniProtKB-KW"/>
</dbReference>
<feature type="compositionally biased region" description="Basic residues" evidence="2">
    <location>
        <begin position="51"/>
        <end position="61"/>
    </location>
</feature>
<dbReference type="PANTHER" id="PTHR15898:SF13">
    <property type="entry name" value="BIFUNCTIONAL APOPTOSIS REGULATOR"/>
    <property type="match status" value="1"/>
</dbReference>